<evidence type="ECO:0000256" key="1">
    <source>
        <dbReference type="SAM" id="SignalP"/>
    </source>
</evidence>
<evidence type="ECO:0008006" key="4">
    <source>
        <dbReference type="Google" id="ProtNLM"/>
    </source>
</evidence>
<keyword evidence="1" id="KW-0732">Signal</keyword>
<gene>
    <name evidence="2" type="ORF">EJB05_26239</name>
</gene>
<dbReference type="Proteomes" id="UP000324897">
    <property type="component" value="Chromosome 2"/>
</dbReference>
<evidence type="ECO:0000313" key="3">
    <source>
        <dbReference type="Proteomes" id="UP000324897"/>
    </source>
</evidence>
<protein>
    <recommendedName>
        <fullName evidence="4">Hydrophobic seed protein domain-containing protein</fullName>
    </recommendedName>
</protein>
<feature type="signal peptide" evidence="1">
    <location>
        <begin position="1"/>
        <end position="18"/>
    </location>
</feature>
<organism evidence="2 3">
    <name type="scientific">Eragrostis curvula</name>
    <name type="common">weeping love grass</name>
    <dbReference type="NCBI Taxonomy" id="38414"/>
    <lineage>
        <taxon>Eukaryota</taxon>
        <taxon>Viridiplantae</taxon>
        <taxon>Streptophyta</taxon>
        <taxon>Embryophyta</taxon>
        <taxon>Tracheophyta</taxon>
        <taxon>Spermatophyta</taxon>
        <taxon>Magnoliopsida</taxon>
        <taxon>Liliopsida</taxon>
        <taxon>Poales</taxon>
        <taxon>Poaceae</taxon>
        <taxon>PACMAD clade</taxon>
        <taxon>Chloridoideae</taxon>
        <taxon>Eragrostideae</taxon>
        <taxon>Eragrostidinae</taxon>
        <taxon>Eragrostis</taxon>
    </lineage>
</organism>
<dbReference type="EMBL" id="RWGY01000013">
    <property type="protein sequence ID" value="TVU23855.1"/>
    <property type="molecule type" value="Genomic_DNA"/>
</dbReference>
<comment type="caution">
    <text evidence="2">The sequence shown here is derived from an EMBL/GenBank/DDBJ whole genome shotgun (WGS) entry which is preliminary data.</text>
</comment>
<evidence type="ECO:0000313" key="2">
    <source>
        <dbReference type="EMBL" id="TVU23855.1"/>
    </source>
</evidence>
<accession>A0A5J9UKC2</accession>
<dbReference type="AlphaFoldDB" id="A0A5J9UKC2"/>
<reference evidence="2 3" key="1">
    <citation type="journal article" date="2019" name="Sci. Rep.">
        <title>A high-quality genome of Eragrostis curvula grass provides insights into Poaceae evolution and supports new strategies to enhance forage quality.</title>
        <authorList>
            <person name="Carballo J."/>
            <person name="Santos B.A.C.M."/>
            <person name="Zappacosta D."/>
            <person name="Garbus I."/>
            <person name="Selva J.P."/>
            <person name="Gallo C.A."/>
            <person name="Diaz A."/>
            <person name="Albertini E."/>
            <person name="Caccamo M."/>
            <person name="Echenique V."/>
        </authorList>
    </citation>
    <scope>NUCLEOTIDE SEQUENCE [LARGE SCALE GENOMIC DNA]</scope>
    <source>
        <strain evidence="3">cv. Victoria</strain>
        <tissue evidence="2">Leaf</tissue>
    </source>
</reference>
<name>A0A5J9UKC2_9POAL</name>
<dbReference type="Gramene" id="TVU23855">
    <property type="protein sequence ID" value="TVU23855"/>
    <property type="gene ID" value="EJB05_26239"/>
</dbReference>
<sequence length="59" mass="6119">MAASTFGSAACKVILVAAITIALLFSAGSLIKPNCPTWCVKIGFPKGGHIDNDFCCCNQ</sequence>
<feature type="chain" id="PRO_5023862270" description="Hydrophobic seed protein domain-containing protein" evidence="1">
    <location>
        <begin position="19"/>
        <end position="59"/>
    </location>
</feature>
<proteinExistence type="predicted"/>
<keyword evidence="3" id="KW-1185">Reference proteome</keyword>